<dbReference type="PANTHER" id="PTHR43713">
    <property type="entry name" value="GLUTAMATE-1-SEMIALDEHYDE 2,1-AMINOMUTASE"/>
    <property type="match status" value="1"/>
</dbReference>
<comment type="cofactor">
    <cofactor evidence="1">
        <name>pyridoxal 5'-phosphate</name>
        <dbReference type="ChEBI" id="CHEBI:597326"/>
    </cofactor>
</comment>
<evidence type="ECO:0000256" key="1">
    <source>
        <dbReference type="ARBA" id="ARBA00001933"/>
    </source>
</evidence>
<evidence type="ECO:0000256" key="3">
    <source>
        <dbReference type="RuleBase" id="RU003560"/>
    </source>
</evidence>
<dbReference type="GO" id="GO:0030170">
    <property type="term" value="F:pyridoxal phosphate binding"/>
    <property type="evidence" value="ECO:0007669"/>
    <property type="project" value="InterPro"/>
</dbReference>
<evidence type="ECO:0000256" key="2">
    <source>
        <dbReference type="ARBA" id="ARBA00022898"/>
    </source>
</evidence>
<keyword evidence="4" id="KW-0032">Aminotransferase</keyword>
<dbReference type="InterPro" id="IPR015424">
    <property type="entry name" value="PyrdxlP-dep_Trfase"/>
</dbReference>
<comment type="caution">
    <text evidence="4">The sequence shown here is derived from an EMBL/GenBank/DDBJ whole genome shotgun (WGS) entry which is preliminary data.</text>
</comment>
<comment type="similarity">
    <text evidence="3">Belongs to the class-III pyridoxal-phosphate-dependent aminotransferase family.</text>
</comment>
<keyword evidence="4" id="KW-0808">Transferase</keyword>
<evidence type="ECO:0000313" key="4">
    <source>
        <dbReference type="EMBL" id="MYH61831.1"/>
    </source>
</evidence>
<dbReference type="Gene3D" id="3.40.640.10">
    <property type="entry name" value="Type I PLP-dependent aspartate aminotransferase-like (Major domain)"/>
    <property type="match status" value="1"/>
</dbReference>
<dbReference type="AlphaFoldDB" id="A0A6B1G113"/>
<feature type="non-terminal residue" evidence="4">
    <location>
        <position position="314"/>
    </location>
</feature>
<dbReference type="PANTHER" id="PTHR43713:SF3">
    <property type="entry name" value="GLUTAMATE-1-SEMIALDEHYDE 2,1-AMINOMUTASE 1, CHLOROPLASTIC-RELATED"/>
    <property type="match status" value="1"/>
</dbReference>
<keyword evidence="2 3" id="KW-0663">Pyridoxal phosphate</keyword>
<dbReference type="SUPFAM" id="SSF53383">
    <property type="entry name" value="PLP-dependent transferases"/>
    <property type="match status" value="1"/>
</dbReference>
<dbReference type="Gene3D" id="3.90.1150.10">
    <property type="entry name" value="Aspartate Aminotransferase, domain 1"/>
    <property type="match status" value="1"/>
</dbReference>
<organism evidence="4">
    <name type="scientific">Caldilineaceae bacterium SB0675_bin_29</name>
    <dbReference type="NCBI Taxonomy" id="2605266"/>
    <lineage>
        <taxon>Bacteria</taxon>
        <taxon>Bacillati</taxon>
        <taxon>Chloroflexota</taxon>
        <taxon>Caldilineae</taxon>
        <taxon>Caldilineales</taxon>
        <taxon>Caldilineaceae</taxon>
    </lineage>
</organism>
<protein>
    <submittedName>
        <fullName evidence="4">Aminotransferase class III-fold pyridoxal phosphate-dependent enzyme</fullName>
    </submittedName>
</protein>
<name>A0A6B1G113_9CHLR</name>
<dbReference type="InterPro" id="IPR005814">
    <property type="entry name" value="Aminotrans_3"/>
</dbReference>
<reference evidence="4" key="1">
    <citation type="submission" date="2019-09" db="EMBL/GenBank/DDBJ databases">
        <title>Characterisation of the sponge microbiome using genome-centric metagenomics.</title>
        <authorList>
            <person name="Engelberts J.P."/>
            <person name="Robbins S.J."/>
            <person name="De Goeij J.M."/>
            <person name="Aranda M."/>
            <person name="Bell S.C."/>
            <person name="Webster N.S."/>
        </authorList>
    </citation>
    <scope>NUCLEOTIDE SEQUENCE</scope>
    <source>
        <strain evidence="4">SB0675_bin_29</strain>
    </source>
</reference>
<gene>
    <name evidence="4" type="ORF">F4148_08710</name>
</gene>
<dbReference type="EMBL" id="VYDA01000326">
    <property type="protein sequence ID" value="MYH61831.1"/>
    <property type="molecule type" value="Genomic_DNA"/>
</dbReference>
<proteinExistence type="inferred from homology"/>
<dbReference type="InterPro" id="IPR015421">
    <property type="entry name" value="PyrdxlP-dep_Trfase_major"/>
</dbReference>
<accession>A0A6B1G113</accession>
<dbReference type="GO" id="GO:0008483">
    <property type="term" value="F:transaminase activity"/>
    <property type="evidence" value="ECO:0007669"/>
    <property type="project" value="UniProtKB-KW"/>
</dbReference>
<dbReference type="Pfam" id="PF00202">
    <property type="entry name" value="Aminotran_3"/>
    <property type="match status" value="1"/>
</dbReference>
<sequence>MSIKQSRDAANLITETFRQRTHGSGEWDTRAKKSMPGGDTRAASYYTPYPAYMTRGEGCFLYDYDENQYIDFLNNYTSLIHGHAHPETVSAIQEQAARGTVLGSAAEVTVEHAEILCSRVPSFDSVRYCNSGTEATLLAMRAARAFNGRDIIIKMDGGYHGSHDYVQLNMQPDTTEEGHPRPKLSSRGVPAATLEGMLVAPFNDLDALRDMLRARSDEIAGIILEPALGAGGGVEPEPGYLQGVRQLADEFDVLLIFDEIMTFRQDVGGFQATIGVTPDLTSIAKFIGGGLPLAAFGGRKEIMAPFDPTHPMTI</sequence>
<dbReference type="InterPro" id="IPR015422">
    <property type="entry name" value="PyrdxlP-dep_Trfase_small"/>
</dbReference>